<organism evidence="2 3">
    <name type="scientific">Rhizobium ruizarguesonis</name>
    <dbReference type="NCBI Taxonomy" id="2081791"/>
    <lineage>
        <taxon>Bacteria</taxon>
        <taxon>Pseudomonadati</taxon>
        <taxon>Pseudomonadota</taxon>
        <taxon>Alphaproteobacteria</taxon>
        <taxon>Hyphomicrobiales</taxon>
        <taxon>Rhizobiaceae</taxon>
        <taxon>Rhizobium/Agrobacterium group</taxon>
        <taxon>Rhizobium</taxon>
    </lineage>
</organism>
<dbReference type="AlphaFoldDB" id="A0AAE8Q4P5"/>
<name>A0AAE8Q4P5_9HYPH</name>
<evidence type="ECO:0000313" key="2">
    <source>
        <dbReference type="EMBL" id="TBF00952.1"/>
    </source>
</evidence>
<dbReference type="EMBL" id="SIKX01000009">
    <property type="protein sequence ID" value="TBF00952.1"/>
    <property type="molecule type" value="Genomic_DNA"/>
</dbReference>
<feature type="signal peptide" evidence="1">
    <location>
        <begin position="1"/>
        <end position="23"/>
    </location>
</feature>
<sequence>MSSYIKAATLSLIFPFIFSSVQAQCVNNATPSCAVYSTCFSKYCQCAGADEYFIQYGKKYCESFLGRDDFSNAGVKWRDKTLRCLQEAIVPKLDISENPTCNCKEMRAFAFKSHIQCYLADPSICSLPAADMLRIIKTANLVSVVTDEASREQFKSVLSTCLGSYTGEALEAIQATLEALSD</sequence>
<gene>
    <name evidence="2" type="ORF">ELG94_39445</name>
</gene>
<evidence type="ECO:0000313" key="3">
    <source>
        <dbReference type="Proteomes" id="UP000291892"/>
    </source>
</evidence>
<accession>A0AAE8Q4P5</accession>
<protein>
    <submittedName>
        <fullName evidence="2">Uncharacterized protein</fullName>
    </submittedName>
</protein>
<comment type="caution">
    <text evidence="2">The sequence shown here is derived from an EMBL/GenBank/DDBJ whole genome shotgun (WGS) entry which is preliminary data.</text>
</comment>
<keyword evidence="1" id="KW-0732">Signal</keyword>
<dbReference type="Proteomes" id="UP000291892">
    <property type="component" value="Unassembled WGS sequence"/>
</dbReference>
<reference evidence="2 3" key="1">
    <citation type="submission" date="2019-02" db="EMBL/GenBank/DDBJ databases">
        <title>The genomic architecture of introgression among sibling species of bacteria.</title>
        <authorList>
            <person name="Cavassim M.I.A."/>
            <person name="Moeskjaer S."/>
            <person name="Moslemi C."/>
            <person name="Fields B."/>
            <person name="Bachmann A."/>
            <person name="Vilhjalmsson B."/>
            <person name="Schierup M.H."/>
            <person name="Young J.P.W."/>
            <person name="Andersen S.U."/>
        </authorList>
    </citation>
    <scope>NUCLEOTIDE SEQUENCE [LARGE SCALE GENOMIC DNA]</scope>
    <source>
        <strain evidence="2 3">SM42</strain>
    </source>
</reference>
<evidence type="ECO:0000256" key="1">
    <source>
        <dbReference type="SAM" id="SignalP"/>
    </source>
</evidence>
<dbReference type="RefSeq" id="WP_130776001.1">
    <property type="nucleotide sequence ID" value="NZ_SIKX01000009.1"/>
</dbReference>
<proteinExistence type="predicted"/>
<feature type="chain" id="PRO_5042124376" evidence="1">
    <location>
        <begin position="24"/>
        <end position="182"/>
    </location>
</feature>